<reference evidence="12 13" key="1">
    <citation type="submission" date="2012-05" db="EMBL/GenBank/DDBJ databases">
        <authorList>
            <person name="Harkins D.M."/>
            <person name="Madupu R."/>
            <person name="Durkin A.S."/>
            <person name="Torralba M."/>
            <person name="Methe B."/>
            <person name="Sutton G.G."/>
            <person name="Nelson K.E."/>
        </authorList>
    </citation>
    <scope>NUCLEOTIDE SEQUENCE [LARGE SCALE GENOMIC DNA]</scope>
    <source>
        <strain evidence="12 13">F0490</strain>
    </source>
</reference>
<evidence type="ECO:0000313" key="13">
    <source>
        <dbReference type="Proteomes" id="UP000004578"/>
    </source>
</evidence>
<keyword evidence="13" id="KW-1185">Reference proteome</keyword>
<dbReference type="GO" id="GO:0006508">
    <property type="term" value="P:proteolysis"/>
    <property type="evidence" value="ECO:0007669"/>
    <property type="project" value="UniProtKB-KW"/>
</dbReference>
<dbReference type="AlphaFoldDB" id="J0NM98"/>
<keyword evidence="3 9" id="KW-0645">Protease</keyword>
<evidence type="ECO:0000256" key="10">
    <source>
        <dbReference type="RuleBase" id="RU004181"/>
    </source>
</evidence>
<evidence type="ECO:0000256" key="11">
    <source>
        <dbReference type="SAM" id="Phobius"/>
    </source>
</evidence>
<dbReference type="NCBIfam" id="TIGR00077">
    <property type="entry name" value="lspA"/>
    <property type="match status" value="1"/>
</dbReference>
<dbReference type="PRINTS" id="PR00781">
    <property type="entry name" value="LIPOSIGPTASE"/>
</dbReference>
<organism evidence="12 13">
    <name type="scientific">Schaalia georgiae F0490</name>
    <dbReference type="NCBI Taxonomy" id="1125717"/>
    <lineage>
        <taxon>Bacteria</taxon>
        <taxon>Bacillati</taxon>
        <taxon>Actinomycetota</taxon>
        <taxon>Actinomycetes</taxon>
        <taxon>Actinomycetales</taxon>
        <taxon>Actinomycetaceae</taxon>
        <taxon>Schaalia</taxon>
    </lineage>
</organism>
<accession>J0NM98</accession>
<dbReference type="HAMAP" id="MF_00161">
    <property type="entry name" value="LspA"/>
    <property type="match status" value="1"/>
</dbReference>
<keyword evidence="5 9" id="KW-0064">Aspartyl protease</keyword>
<keyword evidence="2" id="KW-1003">Cell membrane</keyword>
<comment type="similarity">
    <text evidence="1 10">Belongs to the peptidase A8 family.</text>
</comment>
<feature type="transmembrane region" description="Helical" evidence="11">
    <location>
        <begin position="66"/>
        <end position="84"/>
    </location>
</feature>
<dbReference type="PANTHER" id="PTHR33695:SF1">
    <property type="entry name" value="LIPOPROTEIN SIGNAL PEPTIDASE"/>
    <property type="match status" value="1"/>
</dbReference>
<evidence type="ECO:0000256" key="5">
    <source>
        <dbReference type="ARBA" id="ARBA00022750"/>
    </source>
</evidence>
<protein>
    <recommendedName>
        <fullName evidence="9">Lipoprotein signal peptidase</fullName>
        <ecNumber evidence="9">3.4.23.36</ecNumber>
    </recommendedName>
</protein>
<evidence type="ECO:0000256" key="7">
    <source>
        <dbReference type="ARBA" id="ARBA00022989"/>
    </source>
</evidence>
<comment type="function">
    <text evidence="9">This protein specifically catalyzes the removal of signal peptides from prolipoproteins.</text>
</comment>
<dbReference type="RefSeq" id="WP_005870096.1">
    <property type="nucleotide sequence ID" value="NZ_AKFS01000164.1"/>
</dbReference>
<dbReference type="PANTHER" id="PTHR33695">
    <property type="entry name" value="LIPOPROTEIN SIGNAL PEPTIDASE"/>
    <property type="match status" value="1"/>
</dbReference>
<evidence type="ECO:0000256" key="6">
    <source>
        <dbReference type="ARBA" id="ARBA00022801"/>
    </source>
</evidence>
<dbReference type="GO" id="GO:0004190">
    <property type="term" value="F:aspartic-type endopeptidase activity"/>
    <property type="evidence" value="ECO:0007669"/>
    <property type="project" value="UniProtKB-KW"/>
</dbReference>
<dbReference type="PROSITE" id="PS00855">
    <property type="entry name" value="SPASE_II"/>
    <property type="match status" value="1"/>
</dbReference>
<keyword evidence="4 11" id="KW-0812">Transmembrane</keyword>
<evidence type="ECO:0000256" key="8">
    <source>
        <dbReference type="ARBA" id="ARBA00023136"/>
    </source>
</evidence>
<proteinExistence type="inferred from homology"/>
<dbReference type="InterPro" id="IPR001872">
    <property type="entry name" value="Peptidase_A8"/>
</dbReference>
<evidence type="ECO:0000256" key="4">
    <source>
        <dbReference type="ARBA" id="ARBA00022692"/>
    </source>
</evidence>
<feature type="non-terminal residue" evidence="12">
    <location>
        <position position="178"/>
    </location>
</feature>
<sequence length="178" mass="18371">MPSRAPNRNAVCLAVLLLAVATDQITKWWAQSALANGRSIALVGRLLRLELVHNSGAAFSVGSGRTWMFTILAVVILGAMAWLYRRSSDTATRASIALLAGGAIGNLIDRLFQPPSFGQGHVIDFIGYGDWFVGNVADIWIVVAAAALVLSLAREGGGAAARAENASGGAEGGAAGPT</sequence>
<evidence type="ECO:0000256" key="1">
    <source>
        <dbReference type="ARBA" id="ARBA00006139"/>
    </source>
</evidence>
<feature type="transmembrane region" description="Helical" evidence="11">
    <location>
        <begin position="132"/>
        <end position="153"/>
    </location>
</feature>
<evidence type="ECO:0000256" key="3">
    <source>
        <dbReference type="ARBA" id="ARBA00022670"/>
    </source>
</evidence>
<dbReference type="EC" id="3.4.23.36" evidence="9"/>
<feature type="transmembrane region" description="Helical" evidence="11">
    <location>
        <begin position="96"/>
        <end position="112"/>
    </location>
</feature>
<gene>
    <name evidence="12" type="primary">lspA</name>
    <name evidence="12" type="ORF">HMPREF1317_2137</name>
</gene>
<dbReference type="EMBL" id="AKFS01000164">
    <property type="protein sequence ID" value="EJF45882.1"/>
    <property type="molecule type" value="Genomic_DNA"/>
</dbReference>
<dbReference type="GO" id="GO:0016020">
    <property type="term" value="C:membrane"/>
    <property type="evidence" value="ECO:0007669"/>
    <property type="project" value="InterPro"/>
</dbReference>
<evidence type="ECO:0000256" key="9">
    <source>
        <dbReference type="RuleBase" id="RU000594"/>
    </source>
</evidence>
<comment type="caution">
    <text evidence="12">The sequence shown here is derived from an EMBL/GenBank/DDBJ whole genome shotgun (WGS) entry which is preliminary data.</text>
</comment>
<keyword evidence="6 9" id="KW-0378">Hydrolase</keyword>
<dbReference type="Pfam" id="PF01252">
    <property type="entry name" value="Peptidase_A8"/>
    <property type="match status" value="1"/>
</dbReference>
<keyword evidence="7 11" id="KW-1133">Transmembrane helix</keyword>
<evidence type="ECO:0000313" key="12">
    <source>
        <dbReference type="EMBL" id="EJF45882.1"/>
    </source>
</evidence>
<evidence type="ECO:0000256" key="2">
    <source>
        <dbReference type="ARBA" id="ARBA00022475"/>
    </source>
</evidence>
<name>J0NM98_9ACTO</name>
<keyword evidence="8 11" id="KW-0472">Membrane</keyword>
<comment type="catalytic activity">
    <reaction evidence="9">
        <text>Release of signal peptides from bacterial membrane prolipoproteins. Hydrolyzes -Xaa-Yaa-Zaa-|-(S,diacylglyceryl)Cys-, in which Xaa is hydrophobic (preferably Leu), and Yaa (Ala or Ser) and Zaa (Gly or Ala) have small, neutral side chains.</text>
        <dbReference type="EC" id="3.4.23.36"/>
    </reaction>
</comment>
<dbReference type="Proteomes" id="UP000004578">
    <property type="component" value="Unassembled WGS sequence"/>
</dbReference>